<reference evidence="8 9" key="1">
    <citation type="submission" date="2019-03" db="EMBL/GenBank/DDBJ databases">
        <title>Complete genome sequence of Paenisporosarcina antarctica CGMCC 1.6503T.</title>
        <authorList>
            <person name="Rong J.-C."/>
            <person name="Chi N.-Y."/>
            <person name="Zhang Q.-F."/>
        </authorList>
    </citation>
    <scope>NUCLEOTIDE SEQUENCE [LARGE SCALE GENOMIC DNA]</scope>
    <source>
        <strain evidence="8 9">CGMCC 1.6503</strain>
    </source>
</reference>
<evidence type="ECO:0000256" key="4">
    <source>
        <dbReference type="ARBA" id="ARBA00022801"/>
    </source>
</evidence>
<keyword evidence="3" id="KW-0479">Metal-binding</keyword>
<keyword evidence="5" id="KW-0464">Manganese</keyword>
<evidence type="ECO:0000259" key="7">
    <source>
        <dbReference type="Pfam" id="PF01321"/>
    </source>
</evidence>
<dbReference type="InterPro" id="IPR000994">
    <property type="entry name" value="Pept_M24"/>
</dbReference>
<dbReference type="InterPro" id="IPR001131">
    <property type="entry name" value="Peptidase_M24B_aminopep-P_CS"/>
</dbReference>
<dbReference type="SUPFAM" id="SSF55920">
    <property type="entry name" value="Creatinase/aminopeptidase"/>
    <property type="match status" value="1"/>
</dbReference>
<dbReference type="Pfam" id="PF01321">
    <property type="entry name" value="Creatinase_N"/>
    <property type="match status" value="1"/>
</dbReference>
<comment type="similarity">
    <text evidence="2">Belongs to the peptidase M24B family.</text>
</comment>
<keyword evidence="9" id="KW-1185">Reference proteome</keyword>
<dbReference type="FunFam" id="3.90.230.10:FF:000014">
    <property type="entry name" value="Aminopeptidase P family protein"/>
    <property type="match status" value="1"/>
</dbReference>
<protein>
    <submittedName>
        <fullName evidence="8">Aminopeptidase P family protein</fullName>
    </submittedName>
</protein>
<dbReference type="Gene3D" id="3.90.230.10">
    <property type="entry name" value="Creatinase/methionine aminopeptidase superfamily"/>
    <property type="match status" value="1"/>
</dbReference>
<dbReference type="GO" id="GO:0008235">
    <property type="term" value="F:metalloexopeptidase activity"/>
    <property type="evidence" value="ECO:0007669"/>
    <property type="project" value="UniProtKB-ARBA"/>
</dbReference>
<dbReference type="InterPro" id="IPR000587">
    <property type="entry name" value="Creatinase_N"/>
</dbReference>
<dbReference type="PROSITE" id="PS00491">
    <property type="entry name" value="PROLINE_PEPTIDASE"/>
    <property type="match status" value="1"/>
</dbReference>
<gene>
    <name evidence="8" type="ORF">E2636_05820</name>
</gene>
<keyword evidence="8" id="KW-0031">Aminopeptidase</keyword>
<organism evidence="8 9">
    <name type="scientific">Paenisporosarcina antarctica</name>
    <dbReference type="NCBI Taxonomy" id="417367"/>
    <lineage>
        <taxon>Bacteria</taxon>
        <taxon>Bacillati</taxon>
        <taxon>Bacillota</taxon>
        <taxon>Bacilli</taxon>
        <taxon>Bacillales</taxon>
        <taxon>Caryophanaceae</taxon>
        <taxon>Paenisporosarcina</taxon>
    </lineage>
</organism>
<dbReference type="InterPro" id="IPR029149">
    <property type="entry name" value="Creatin/AminoP/Spt16_N"/>
</dbReference>
<feature type="domain" description="Peptidase M24" evidence="6">
    <location>
        <begin position="144"/>
        <end position="347"/>
    </location>
</feature>
<evidence type="ECO:0000256" key="2">
    <source>
        <dbReference type="ARBA" id="ARBA00008766"/>
    </source>
</evidence>
<evidence type="ECO:0000259" key="6">
    <source>
        <dbReference type="Pfam" id="PF00557"/>
    </source>
</evidence>
<sequence length="367" mass="40675">MNKIKQISSYLTQHNLDAAFITNPDNVFYVSGFRSNPHERLLGVVVFQEAEPLMICPNMEVPDAKAAGWAFDVVGHQDTDHPWKLLKDAIIGKGIVISNLAIEKSHMTVERLEALQELFPLASFARLDDQLNSMRVIKDENELEILRQAAKYADYAIEVGVNEIAEGKTELEILTAIELALKKKGISHMSFDTMVLSGPKTASPHGKPGDRKIQKGDFVLFDLGVIYKGYCSDITRTVSFGEPTDSQREVYETVRKAEQDAVNAVKPGVRAMDLDKIARDVITKAGYGEFFTHRLGHGLGISVHEFPSITGINDMQLTEGMVFTIEPGIYDPSITGVRIEDDLVVTKDGVEILTKYPKELVIIPTGN</sequence>
<dbReference type="CDD" id="cd01092">
    <property type="entry name" value="APP-like"/>
    <property type="match status" value="1"/>
</dbReference>
<dbReference type="RefSeq" id="WP_134209362.1">
    <property type="nucleotide sequence ID" value="NZ_CP038015.1"/>
</dbReference>
<dbReference type="SUPFAM" id="SSF53092">
    <property type="entry name" value="Creatinase/prolidase N-terminal domain"/>
    <property type="match status" value="1"/>
</dbReference>
<comment type="cofactor">
    <cofactor evidence="1">
        <name>Mn(2+)</name>
        <dbReference type="ChEBI" id="CHEBI:29035"/>
    </cofactor>
</comment>
<dbReference type="InterPro" id="IPR036005">
    <property type="entry name" value="Creatinase/aminopeptidase-like"/>
</dbReference>
<keyword evidence="4" id="KW-0378">Hydrolase</keyword>
<dbReference type="Proteomes" id="UP000294292">
    <property type="component" value="Chromosome"/>
</dbReference>
<dbReference type="Gene3D" id="3.40.350.10">
    <property type="entry name" value="Creatinase/prolidase N-terminal domain"/>
    <property type="match status" value="1"/>
</dbReference>
<dbReference type="GO" id="GO:0046872">
    <property type="term" value="F:metal ion binding"/>
    <property type="evidence" value="ECO:0007669"/>
    <property type="project" value="UniProtKB-KW"/>
</dbReference>
<dbReference type="PANTHER" id="PTHR46112:SF10">
    <property type="entry name" value="DIPEPTIDASE YKVY-RELATED"/>
    <property type="match status" value="1"/>
</dbReference>
<keyword evidence="8" id="KW-0645">Protease</keyword>
<evidence type="ECO:0000256" key="3">
    <source>
        <dbReference type="ARBA" id="ARBA00022723"/>
    </source>
</evidence>
<dbReference type="GO" id="GO:0004177">
    <property type="term" value="F:aminopeptidase activity"/>
    <property type="evidence" value="ECO:0007669"/>
    <property type="project" value="UniProtKB-KW"/>
</dbReference>
<evidence type="ECO:0000313" key="8">
    <source>
        <dbReference type="EMBL" id="QBP40661.1"/>
    </source>
</evidence>
<dbReference type="PRINTS" id="PR00599">
    <property type="entry name" value="MAPEPTIDASE"/>
</dbReference>
<dbReference type="KEGG" id="panc:E2636_05820"/>
<dbReference type="InterPro" id="IPR050659">
    <property type="entry name" value="Peptidase_M24B"/>
</dbReference>
<dbReference type="PANTHER" id="PTHR46112">
    <property type="entry name" value="AMINOPEPTIDASE"/>
    <property type="match status" value="1"/>
</dbReference>
<dbReference type="InterPro" id="IPR001714">
    <property type="entry name" value="Pept_M24_MAP"/>
</dbReference>
<dbReference type="AlphaFoldDB" id="A0A4P6ZW91"/>
<proteinExistence type="inferred from homology"/>
<dbReference type="Pfam" id="PF00557">
    <property type="entry name" value="Peptidase_M24"/>
    <property type="match status" value="1"/>
</dbReference>
<evidence type="ECO:0000256" key="5">
    <source>
        <dbReference type="ARBA" id="ARBA00023211"/>
    </source>
</evidence>
<name>A0A4P6ZW91_9BACL</name>
<accession>A0A4P6ZW91</accession>
<evidence type="ECO:0000256" key="1">
    <source>
        <dbReference type="ARBA" id="ARBA00001936"/>
    </source>
</evidence>
<evidence type="ECO:0000313" key="9">
    <source>
        <dbReference type="Proteomes" id="UP000294292"/>
    </source>
</evidence>
<dbReference type="EMBL" id="CP038015">
    <property type="protein sequence ID" value="QBP40661.1"/>
    <property type="molecule type" value="Genomic_DNA"/>
</dbReference>
<dbReference type="OrthoDB" id="9806388at2"/>
<feature type="domain" description="Creatinase N-terminal" evidence="7">
    <location>
        <begin position="4"/>
        <end position="137"/>
    </location>
</feature>